<organism evidence="4 5">
    <name type="scientific">Ruania alkalisoli</name>
    <dbReference type="NCBI Taxonomy" id="2779775"/>
    <lineage>
        <taxon>Bacteria</taxon>
        <taxon>Bacillati</taxon>
        <taxon>Actinomycetota</taxon>
        <taxon>Actinomycetes</taxon>
        <taxon>Micrococcales</taxon>
        <taxon>Ruaniaceae</taxon>
        <taxon>Ruania</taxon>
    </lineage>
</organism>
<dbReference type="PRINTS" id="PR00080">
    <property type="entry name" value="SDRFAMILY"/>
</dbReference>
<dbReference type="PROSITE" id="PS00061">
    <property type="entry name" value="ADH_SHORT"/>
    <property type="match status" value="1"/>
</dbReference>
<dbReference type="AlphaFoldDB" id="A0A7M1SXZ9"/>
<evidence type="ECO:0000313" key="5">
    <source>
        <dbReference type="Proteomes" id="UP000593758"/>
    </source>
</evidence>
<dbReference type="KEGG" id="halt:IM660_04805"/>
<dbReference type="PANTHER" id="PTHR42760">
    <property type="entry name" value="SHORT-CHAIN DEHYDROGENASES/REDUCTASES FAMILY MEMBER"/>
    <property type="match status" value="1"/>
</dbReference>
<dbReference type="GO" id="GO:0016616">
    <property type="term" value="F:oxidoreductase activity, acting on the CH-OH group of donors, NAD or NADP as acceptor"/>
    <property type="evidence" value="ECO:0007669"/>
    <property type="project" value="TreeGrafter"/>
</dbReference>
<proteinExistence type="inferred from homology"/>
<dbReference type="SMART" id="SM00822">
    <property type="entry name" value="PKS_KR"/>
    <property type="match status" value="1"/>
</dbReference>
<dbReference type="InterPro" id="IPR020904">
    <property type="entry name" value="Sc_DH/Rdtase_CS"/>
</dbReference>
<keyword evidence="5" id="KW-1185">Reference proteome</keyword>
<dbReference type="InterPro" id="IPR002347">
    <property type="entry name" value="SDR_fam"/>
</dbReference>
<dbReference type="RefSeq" id="WP_193498268.1">
    <property type="nucleotide sequence ID" value="NZ_CP063169.1"/>
</dbReference>
<dbReference type="Gene3D" id="3.40.50.720">
    <property type="entry name" value="NAD(P)-binding Rossmann-like Domain"/>
    <property type="match status" value="1"/>
</dbReference>
<evidence type="ECO:0000313" key="4">
    <source>
        <dbReference type="EMBL" id="QOR71612.1"/>
    </source>
</evidence>
<name>A0A7M1SXZ9_9MICO</name>
<dbReference type="SUPFAM" id="SSF51735">
    <property type="entry name" value="NAD(P)-binding Rossmann-fold domains"/>
    <property type="match status" value="1"/>
</dbReference>
<dbReference type="EMBL" id="CP063169">
    <property type="protein sequence ID" value="QOR71612.1"/>
    <property type="molecule type" value="Genomic_DNA"/>
</dbReference>
<accession>A0A7M1SXZ9</accession>
<feature type="domain" description="Ketoreductase" evidence="3">
    <location>
        <begin position="5"/>
        <end position="211"/>
    </location>
</feature>
<dbReference type="Proteomes" id="UP000593758">
    <property type="component" value="Chromosome"/>
</dbReference>
<dbReference type="InterPro" id="IPR036291">
    <property type="entry name" value="NAD(P)-bd_dom_sf"/>
</dbReference>
<comment type="similarity">
    <text evidence="1">Belongs to the short-chain dehydrogenases/reductases (SDR) family.</text>
</comment>
<dbReference type="InterPro" id="IPR057326">
    <property type="entry name" value="KR_dom"/>
</dbReference>
<dbReference type="FunFam" id="3.40.50.720:FF:000173">
    <property type="entry name" value="3-oxoacyl-[acyl-carrier protein] reductase"/>
    <property type="match status" value="1"/>
</dbReference>
<dbReference type="Pfam" id="PF13561">
    <property type="entry name" value="adh_short_C2"/>
    <property type="match status" value="1"/>
</dbReference>
<dbReference type="CDD" id="cd05233">
    <property type="entry name" value="SDR_c"/>
    <property type="match status" value="1"/>
</dbReference>
<protein>
    <submittedName>
        <fullName evidence="4">SDR family oxidoreductase</fullName>
    </submittedName>
</protein>
<evidence type="ECO:0000256" key="1">
    <source>
        <dbReference type="ARBA" id="ARBA00006484"/>
    </source>
</evidence>
<evidence type="ECO:0000256" key="2">
    <source>
        <dbReference type="ARBA" id="ARBA00023002"/>
    </source>
</evidence>
<keyword evidence="2" id="KW-0560">Oxidoreductase</keyword>
<dbReference type="PRINTS" id="PR00081">
    <property type="entry name" value="GDHRDH"/>
</dbReference>
<sequence>MATTPVVLITGAAGGIGSAIARRFATDGAALELVDVRPDALAELAAELEKHDVAIHTHTVDITDEAAVDALFAEINDRTRGVDVLINNAAYAYDEDLLETAPDRWDEQVAIALRAPYLCTRAALPAMRERGYGVVCNISSVNAYQYYGNAAYSAAKSGLNSLTRSTAVRYGRDGIRAFGIGVGTVITPGAWDERRRRDPGIIDRVTRWYPAGRLGTPEDIANAAAFLSSEDASWITGTTLMIDGGLTAGNNLLAADVLSGEN</sequence>
<evidence type="ECO:0000259" key="3">
    <source>
        <dbReference type="SMART" id="SM00822"/>
    </source>
</evidence>
<gene>
    <name evidence="4" type="ORF">IM660_04805</name>
</gene>
<reference evidence="4 5" key="1">
    <citation type="submission" date="2020-10" db="EMBL/GenBank/DDBJ databases">
        <title>Haloactinobacterium sp. RN3S43, a bacterium isolated from saline soil.</title>
        <authorList>
            <person name="Sun J.-Q."/>
        </authorList>
    </citation>
    <scope>NUCLEOTIDE SEQUENCE [LARGE SCALE GENOMIC DNA]</scope>
    <source>
        <strain evidence="4 5">RN3S43</strain>
    </source>
</reference>